<keyword evidence="4" id="KW-1185">Reference proteome</keyword>
<sequence>MFLVILLFFGELGLLQVDLGRELYFQGVACGVGRARRLRNESRGWARRQPRRPALGRAASSLFRPPFILLFLRDSDLGFHHFAVGLILFFPRLLVFLLLYGVARKRQRLGVGFGRLRLRRSSFGQSSFGGRGPGLKPHGDRRVAVHRREVWREKKEESPLERCDGAGLRAGERGAAAAGLGAGHGDWRLLGHAPGDGVGVLGDGSACEKGLAVWWEEVVNEEEEEQGGVPDAEDS</sequence>
<keyword evidence="2" id="KW-0732">Signal</keyword>
<evidence type="ECO:0000256" key="2">
    <source>
        <dbReference type="SAM" id="SignalP"/>
    </source>
</evidence>
<protein>
    <submittedName>
        <fullName evidence="3">Uncharacterized protein</fullName>
    </submittedName>
</protein>
<feature type="signal peptide" evidence="2">
    <location>
        <begin position="1"/>
        <end position="20"/>
    </location>
</feature>
<evidence type="ECO:0000313" key="4">
    <source>
        <dbReference type="Proteomes" id="UP000314294"/>
    </source>
</evidence>
<keyword evidence="1" id="KW-1133">Transmembrane helix</keyword>
<dbReference type="Proteomes" id="UP000314294">
    <property type="component" value="Unassembled WGS sequence"/>
</dbReference>
<keyword evidence="1" id="KW-0812">Transmembrane</keyword>
<organism evidence="3 4">
    <name type="scientific">Liparis tanakae</name>
    <name type="common">Tanaka's snailfish</name>
    <dbReference type="NCBI Taxonomy" id="230148"/>
    <lineage>
        <taxon>Eukaryota</taxon>
        <taxon>Metazoa</taxon>
        <taxon>Chordata</taxon>
        <taxon>Craniata</taxon>
        <taxon>Vertebrata</taxon>
        <taxon>Euteleostomi</taxon>
        <taxon>Actinopterygii</taxon>
        <taxon>Neopterygii</taxon>
        <taxon>Teleostei</taxon>
        <taxon>Neoteleostei</taxon>
        <taxon>Acanthomorphata</taxon>
        <taxon>Eupercaria</taxon>
        <taxon>Perciformes</taxon>
        <taxon>Cottioidei</taxon>
        <taxon>Cottales</taxon>
        <taxon>Liparidae</taxon>
        <taxon>Liparis</taxon>
    </lineage>
</organism>
<evidence type="ECO:0000256" key="1">
    <source>
        <dbReference type="SAM" id="Phobius"/>
    </source>
</evidence>
<evidence type="ECO:0000313" key="3">
    <source>
        <dbReference type="EMBL" id="TNN26821.1"/>
    </source>
</evidence>
<gene>
    <name evidence="3" type="ORF">EYF80_063041</name>
</gene>
<accession>A0A4Z2EDJ3</accession>
<name>A0A4Z2EDJ3_9TELE</name>
<reference evidence="3 4" key="1">
    <citation type="submission" date="2019-03" db="EMBL/GenBank/DDBJ databases">
        <title>First draft genome of Liparis tanakae, snailfish: a comprehensive survey of snailfish specific genes.</title>
        <authorList>
            <person name="Kim W."/>
            <person name="Song I."/>
            <person name="Jeong J.-H."/>
            <person name="Kim D."/>
            <person name="Kim S."/>
            <person name="Ryu S."/>
            <person name="Song J.Y."/>
            <person name="Lee S.K."/>
        </authorList>
    </citation>
    <scope>NUCLEOTIDE SEQUENCE [LARGE SCALE GENOMIC DNA]</scope>
    <source>
        <tissue evidence="3">Muscle</tissue>
    </source>
</reference>
<feature type="transmembrane region" description="Helical" evidence="1">
    <location>
        <begin position="79"/>
        <end position="100"/>
    </location>
</feature>
<dbReference type="AlphaFoldDB" id="A0A4Z2EDJ3"/>
<dbReference type="EMBL" id="SRLO01009430">
    <property type="protein sequence ID" value="TNN26821.1"/>
    <property type="molecule type" value="Genomic_DNA"/>
</dbReference>
<feature type="chain" id="PRO_5021244750" evidence="2">
    <location>
        <begin position="21"/>
        <end position="235"/>
    </location>
</feature>
<proteinExistence type="predicted"/>
<comment type="caution">
    <text evidence="3">The sequence shown here is derived from an EMBL/GenBank/DDBJ whole genome shotgun (WGS) entry which is preliminary data.</text>
</comment>
<keyword evidence="1" id="KW-0472">Membrane</keyword>